<dbReference type="EMBL" id="JAUEPR010000019">
    <property type="protein sequence ID" value="KAK0476888.1"/>
    <property type="molecule type" value="Genomic_DNA"/>
</dbReference>
<keyword evidence="2" id="KW-1185">Reference proteome</keyword>
<evidence type="ECO:0000313" key="1">
    <source>
        <dbReference type="EMBL" id="KAK0476888.1"/>
    </source>
</evidence>
<reference evidence="1" key="1">
    <citation type="submission" date="2023-06" db="EMBL/GenBank/DDBJ databases">
        <authorList>
            <consortium name="Lawrence Berkeley National Laboratory"/>
            <person name="Ahrendt S."/>
            <person name="Sahu N."/>
            <person name="Indic B."/>
            <person name="Wong-Bajracharya J."/>
            <person name="Merenyi Z."/>
            <person name="Ke H.-M."/>
            <person name="Monk M."/>
            <person name="Kocsube S."/>
            <person name="Drula E."/>
            <person name="Lipzen A."/>
            <person name="Balint B."/>
            <person name="Henrissat B."/>
            <person name="Andreopoulos B."/>
            <person name="Martin F.M."/>
            <person name="Harder C.B."/>
            <person name="Rigling D."/>
            <person name="Ford K.L."/>
            <person name="Foster G.D."/>
            <person name="Pangilinan J."/>
            <person name="Papanicolaou A."/>
            <person name="Barry K."/>
            <person name="LaButti K."/>
            <person name="Viragh M."/>
            <person name="Koriabine M."/>
            <person name="Yan M."/>
            <person name="Riley R."/>
            <person name="Champramary S."/>
            <person name="Plett K.L."/>
            <person name="Tsai I.J."/>
            <person name="Slot J."/>
            <person name="Sipos G."/>
            <person name="Plett J."/>
            <person name="Nagy L.G."/>
            <person name="Grigoriev I.V."/>
        </authorList>
    </citation>
    <scope>NUCLEOTIDE SEQUENCE</scope>
    <source>
        <strain evidence="1">ICMP 16352</strain>
    </source>
</reference>
<name>A0AA39P4Q9_9AGAR</name>
<comment type="caution">
    <text evidence="1">The sequence shown here is derived from an EMBL/GenBank/DDBJ whole genome shotgun (WGS) entry which is preliminary data.</text>
</comment>
<dbReference type="Proteomes" id="UP001175227">
    <property type="component" value="Unassembled WGS sequence"/>
</dbReference>
<evidence type="ECO:0000313" key="2">
    <source>
        <dbReference type="Proteomes" id="UP001175227"/>
    </source>
</evidence>
<protein>
    <submittedName>
        <fullName evidence="1">Uncharacterized protein</fullName>
    </submittedName>
</protein>
<gene>
    <name evidence="1" type="ORF">IW261DRAFT_1566951</name>
</gene>
<proteinExistence type="predicted"/>
<organism evidence="1 2">
    <name type="scientific">Armillaria novae-zelandiae</name>
    <dbReference type="NCBI Taxonomy" id="153914"/>
    <lineage>
        <taxon>Eukaryota</taxon>
        <taxon>Fungi</taxon>
        <taxon>Dikarya</taxon>
        <taxon>Basidiomycota</taxon>
        <taxon>Agaricomycotina</taxon>
        <taxon>Agaricomycetes</taxon>
        <taxon>Agaricomycetidae</taxon>
        <taxon>Agaricales</taxon>
        <taxon>Marasmiineae</taxon>
        <taxon>Physalacriaceae</taxon>
        <taxon>Armillaria</taxon>
    </lineage>
</organism>
<dbReference type="AlphaFoldDB" id="A0AA39P4Q9"/>
<sequence>MSSASYLAIIVLELQDPRWNTYIEFHRIVLSLPDVTELHIPGLTESNTKNMPVVLVFTTPRIKKMSFHVSFSTTVYTVRYGTLHQPGSARQLSAKTNPAEPAE</sequence>
<accession>A0AA39P4Q9</accession>